<dbReference type="AlphaFoldDB" id="A0AAN7ZNE1"/>
<dbReference type="PANTHER" id="PTHR24338:SF0">
    <property type="entry name" value="MUSCLE SEGMENTATION HOMEOBOX"/>
    <property type="match status" value="1"/>
</dbReference>
<dbReference type="SMART" id="SM00389">
    <property type="entry name" value="HOX"/>
    <property type="match status" value="1"/>
</dbReference>
<comment type="subcellular location">
    <subcellularLocation>
        <location evidence="1 7 8">Nucleus</location>
    </subcellularLocation>
</comment>
<dbReference type="PROSITE" id="PS00027">
    <property type="entry name" value="HOMEOBOX_1"/>
    <property type="match status" value="1"/>
</dbReference>
<evidence type="ECO:0000259" key="9">
    <source>
        <dbReference type="PROSITE" id="PS50071"/>
    </source>
</evidence>
<dbReference type="InterPro" id="IPR001356">
    <property type="entry name" value="HD"/>
</dbReference>
<proteinExistence type="inferred from homology"/>
<name>A0AAN7ZNE1_9COLE</name>
<gene>
    <name evidence="10" type="ORF">RI129_003784</name>
</gene>
<evidence type="ECO:0000256" key="7">
    <source>
        <dbReference type="PROSITE-ProRule" id="PRU00108"/>
    </source>
</evidence>
<keyword evidence="2" id="KW-0217">Developmental protein</keyword>
<dbReference type="CDD" id="cd00086">
    <property type="entry name" value="homeodomain"/>
    <property type="match status" value="1"/>
</dbReference>
<keyword evidence="11" id="KW-1185">Reference proteome</keyword>
<organism evidence="10 11">
    <name type="scientific">Pyrocoelia pectoralis</name>
    <dbReference type="NCBI Taxonomy" id="417401"/>
    <lineage>
        <taxon>Eukaryota</taxon>
        <taxon>Metazoa</taxon>
        <taxon>Ecdysozoa</taxon>
        <taxon>Arthropoda</taxon>
        <taxon>Hexapoda</taxon>
        <taxon>Insecta</taxon>
        <taxon>Pterygota</taxon>
        <taxon>Neoptera</taxon>
        <taxon>Endopterygota</taxon>
        <taxon>Coleoptera</taxon>
        <taxon>Polyphaga</taxon>
        <taxon>Elateriformia</taxon>
        <taxon>Elateroidea</taxon>
        <taxon>Lampyridae</taxon>
        <taxon>Lampyrinae</taxon>
        <taxon>Pyrocoelia</taxon>
    </lineage>
</organism>
<dbReference type="Proteomes" id="UP001329430">
    <property type="component" value="Chromosome 2"/>
</dbReference>
<evidence type="ECO:0000313" key="10">
    <source>
        <dbReference type="EMBL" id="KAK5648892.1"/>
    </source>
</evidence>
<evidence type="ECO:0000256" key="1">
    <source>
        <dbReference type="ARBA" id="ARBA00004123"/>
    </source>
</evidence>
<feature type="domain" description="Homeobox" evidence="9">
    <location>
        <begin position="75"/>
        <end position="135"/>
    </location>
</feature>
<dbReference type="GO" id="GO:0000977">
    <property type="term" value="F:RNA polymerase II transcription regulatory region sequence-specific DNA binding"/>
    <property type="evidence" value="ECO:0007669"/>
    <property type="project" value="TreeGrafter"/>
</dbReference>
<dbReference type="GO" id="GO:0048598">
    <property type="term" value="P:embryonic morphogenesis"/>
    <property type="evidence" value="ECO:0007669"/>
    <property type="project" value="TreeGrafter"/>
</dbReference>
<dbReference type="SUPFAM" id="SSF46689">
    <property type="entry name" value="Homeodomain-like"/>
    <property type="match status" value="1"/>
</dbReference>
<dbReference type="InterPro" id="IPR050674">
    <property type="entry name" value="Msh_Homeobox_Regulators"/>
</dbReference>
<evidence type="ECO:0000256" key="6">
    <source>
        <dbReference type="ARBA" id="ARBA00038425"/>
    </source>
</evidence>
<protein>
    <recommendedName>
        <fullName evidence="9">Homeobox domain-containing protein</fullName>
    </recommendedName>
</protein>
<dbReference type="InterPro" id="IPR017970">
    <property type="entry name" value="Homeobox_CS"/>
</dbReference>
<feature type="DNA-binding region" description="Homeobox" evidence="7">
    <location>
        <begin position="77"/>
        <end position="136"/>
    </location>
</feature>
<keyword evidence="3 7" id="KW-0238">DNA-binding</keyword>
<dbReference type="EMBL" id="JAVRBK010000002">
    <property type="protein sequence ID" value="KAK5648892.1"/>
    <property type="molecule type" value="Genomic_DNA"/>
</dbReference>
<dbReference type="PANTHER" id="PTHR24338">
    <property type="entry name" value="HOMEOBOX PROTEIN MSX"/>
    <property type="match status" value="1"/>
</dbReference>
<evidence type="ECO:0000256" key="4">
    <source>
        <dbReference type="ARBA" id="ARBA00023155"/>
    </source>
</evidence>
<evidence type="ECO:0000313" key="11">
    <source>
        <dbReference type="Proteomes" id="UP001329430"/>
    </source>
</evidence>
<dbReference type="GO" id="GO:0005634">
    <property type="term" value="C:nucleus"/>
    <property type="evidence" value="ECO:0007669"/>
    <property type="project" value="UniProtKB-SubCell"/>
</dbReference>
<dbReference type="Pfam" id="PF00046">
    <property type="entry name" value="Homeodomain"/>
    <property type="match status" value="1"/>
</dbReference>
<sequence>MTAPRDDEKSEQNRKLKFNFSIDHILNRAGCSKNEEPVLEQARCNITPFTWMQCTRYCPPKLQRISKREGTQRRQLGKHPRIPFTTHQLSILEEKFRQSPYLSSSEVTQVSRFLELADIRVKIWFQNRRARERREKLQLDLDQKKCLSKSIEYSSQPPTFSPAPNFTNLEVMWASVCTNKSLKPSTSTTNCDSYT</sequence>
<keyword evidence="4 7" id="KW-0371">Homeobox</keyword>
<evidence type="ECO:0000256" key="2">
    <source>
        <dbReference type="ARBA" id="ARBA00022473"/>
    </source>
</evidence>
<dbReference type="Gene3D" id="1.10.10.60">
    <property type="entry name" value="Homeodomain-like"/>
    <property type="match status" value="1"/>
</dbReference>
<dbReference type="GO" id="GO:0000981">
    <property type="term" value="F:DNA-binding transcription factor activity, RNA polymerase II-specific"/>
    <property type="evidence" value="ECO:0007669"/>
    <property type="project" value="InterPro"/>
</dbReference>
<reference evidence="10 11" key="1">
    <citation type="journal article" date="2024" name="Insects">
        <title>An Improved Chromosome-Level Genome Assembly of the Firefly Pyrocoelia pectoralis.</title>
        <authorList>
            <person name="Fu X."/>
            <person name="Meyer-Rochow V.B."/>
            <person name="Ballantyne L."/>
            <person name="Zhu X."/>
        </authorList>
    </citation>
    <scope>NUCLEOTIDE SEQUENCE [LARGE SCALE GENOMIC DNA]</scope>
    <source>
        <strain evidence="10">XCY_ONT2</strain>
    </source>
</reference>
<dbReference type="PROSITE" id="PS50071">
    <property type="entry name" value="HOMEOBOX_2"/>
    <property type="match status" value="1"/>
</dbReference>
<dbReference type="InterPro" id="IPR009057">
    <property type="entry name" value="Homeodomain-like_sf"/>
</dbReference>
<accession>A0AAN7ZNE1</accession>
<comment type="caution">
    <text evidence="10">The sequence shown here is derived from an EMBL/GenBank/DDBJ whole genome shotgun (WGS) entry which is preliminary data.</text>
</comment>
<keyword evidence="5 7" id="KW-0539">Nucleus</keyword>
<comment type="similarity">
    <text evidence="6">Belongs to the Msh homeobox family.</text>
</comment>
<evidence type="ECO:0000256" key="3">
    <source>
        <dbReference type="ARBA" id="ARBA00023125"/>
    </source>
</evidence>
<evidence type="ECO:0000256" key="8">
    <source>
        <dbReference type="RuleBase" id="RU000682"/>
    </source>
</evidence>
<evidence type="ECO:0000256" key="5">
    <source>
        <dbReference type="ARBA" id="ARBA00023242"/>
    </source>
</evidence>